<sequence length="204" mass="23750">MSLFRKLFKKESKSDSTRPDKNHDERSKYMPDIHTPADERFTKNFILNGGKFLYAVNLEELKENFDDILLENDWYEQTAFCFDEHLEDTFKGYNLEFTQKKDASFFLTTCESLIADNGSILVSSHQLKELKLQEFPKSMVVFATTSQIVNNIGEGLRLIKNRNKGNIPSNITTIKHFETDEEEKDFMSYGSSTKNLYLLLLEDL</sequence>
<dbReference type="InterPro" id="IPR037171">
    <property type="entry name" value="NagB/RpiA_transferase-like"/>
</dbReference>
<dbReference type="Proteomes" id="UP000198379">
    <property type="component" value="Unassembled WGS sequence"/>
</dbReference>
<proteinExistence type="predicted"/>
<evidence type="ECO:0000256" key="1">
    <source>
        <dbReference type="SAM" id="MobiDB-lite"/>
    </source>
</evidence>
<gene>
    <name evidence="3" type="ORF">SAMN06265376_10611</name>
</gene>
<dbReference type="RefSeq" id="WP_089372638.1">
    <property type="nucleotide sequence ID" value="NZ_BMEP01000005.1"/>
</dbReference>
<feature type="compositionally biased region" description="Basic and acidic residues" evidence="1">
    <location>
        <begin position="9"/>
        <end position="32"/>
    </location>
</feature>
<dbReference type="InterPro" id="IPR024185">
    <property type="entry name" value="FTHF_cligase-like_sf"/>
</dbReference>
<dbReference type="InterPro" id="IPR003741">
    <property type="entry name" value="LUD_dom"/>
</dbReference>
<organism evidence="3 4">
    <name type="scientific">Dokdonia pacifica</name>
    <dbReference type="NCBI Taxonomy" id="1627892"/>
    <lineage>
        <taxon>Bacteria</taxon>
        <taxon>Pseudomonadati</taxon>
        <taxon>Bacteroidota</taxon>
        <taxon>Flavobacteriia</taxon>
        <taxon>Flavobacteriales</taxon>
        <taxon>Flavobacteriaceae</taxon>
        <taxon>Dokdonia</taxon>
    </lineage>
</organism>
<dbReference type="EMBL" id="FZNY01000006">
    <property type="protein sequence ID" value="SNS04475.1"/>
    <property type="molecule type" value="Genomic_DNA"/>
</dbReference>
<name>A0A239B928_9FLAO</name>
<evidence type="ECO:0000313" key="4">
    <source>
        <dbReference type="Proteomes" id="UP000198379"/>
    </source>
</evidence>
<feature type="domain" description="LUD" evidence="2">
    <location>
        <begin position="101"/>
        <end position="176"/>
    </location>
</feature>
<dbReference type="SUPFAM" id="SSF100950">
    <property type="entry name" value="NagB/RpiA/CoA transferase-like"/>
    <property type="match status" value="1"/>
</dbReference>
<dbReference type="AlphaFoldDB" id="A0A239B928"/>
<dbReference type="Pfam" id="PF02589">
    <property type="entry name" value="LUD_dom"/>
    <property type="match status" value="1"/>
</dbReference>
<evidence type="ECO:0000259" key="2">
    <source>
        <dbReference type="Pfam" id="PF02589"/>
    </source>
</evidence>
<dbReference type="OrthoDB" id="1425114at2"/>
<reference evidence="3 4" key="1">
    <citation type="submission" date="2017-06" db="EMBL/GenBank/DDBJ databases">
        <authorList>
            <person name="Kim H.J."/>
            <person name="Triplett B.A."/>
        </authorList>
    </citation>
    <scope>NUCLEOTIDE SEQUENCE [LARGE SCALE GENOMIC DNA]</scope>
    <source>
        <strain evidence="3 4">DSM 25597</strain>
    </source>
</reference>
<evidence type="ECO:0000313" key="3">
    <source>
        <dbReference type="EMBL" id="SNS04475.1"/>
    </source>
</evidence>
<keyword evidence="4" id="KW-1185">Reference proteome</keyword>
<protein>
    <submittedName>
        <fullName evidence="3">Uncharacterized ACR, YkgG family COG1556</fullName>
    </submittedName>
</protein>
<feature type="region of interest" description="Disordered" evidence="1">
    <location>
        <begin position="1"/>
        <end position="32"/>
    </location>
</feature>
<accession>A0A239B928</accession>
<dbReference type="Gene3D" id="3.40.50.10420">
    <property type="entry name" value="NagB/RpiA/CoA transferase-like"/>
    <property type="match status" value="1"/>
</dbReference>